<name>A0A6G6Y8M7_9SPHN</name>
<dbReference type="PANTHER" id="PTHR44688">
    <property type="entry name" value="DNA-BINDING TRANSCRIPTIONAL ACTIVATOR DEVR_DOSR"/>
    <property type="match status" value="1"/>
</dbReference>
<keyword evidence="1" id="KW-0805">Transcription regulation</keyword>
<dbReference type="InterPro" id="IPR000792">
    <property type="entry name" value="Tscrpt_reg_LuxR_C"/>
</dbReference>
<dbReference type="Pfam" id="PF00196">
    <property type="entry name" value="GerE"/>
    <property type="match status" value="1"/>
</dbReference>
<sequence>MPAATAPQASIRALAQQVRKAGSRIGLPLVAACADISSARPALDEEGTPVGALFDFTRGAREYWEWSDLALHNAIIAVVRHTAEPFYFDRGTIGAWQAISLREDVEKQARQRDYDVRAAIVAPAHLPGPTIGAVLWASDGEGVDVAALYRDHAVALHGLALRFVAACDRASHGMPDIGFHRLTRREIQCLKLAAAGKTDGEIATILEVAVPTVRFHLRKASAKLGQTGRLRTVQRAAELGFVTTRQ</sequence>
<keyword evidence="3" id="KW-0804">Transcription</keyword>
<keyword evidence="6" id="KW-1185">Reference proteome</keyword>
<dbReference type="Proteomes" id="UP000501568">
    <property type="component" value="Chromosome"/>
</dbReference>
<dbReference type="PRINTS" id="PR00038">
    <property type="entry name" value="HTHLUXR"/>
</dbReference>
<keyword evidence="2" id="KW-0238">DNA-binding</keyword>
<dbReference type="RefSeq" id="WP_165327995.1">
    <property type="nucleotide sequence ID" value="NZ_CP049109.1"/>
</dbReference>
<organism evidence="5 6">
    <name type="scientific">Stakelama tenebrarum</name>
    <dbReference type="NCBI Taxonomy" id="2711215"/>
    <lineage>
        <taxon>Bacteria</taxon>
        <taxon>Pseudomonadati</taxon>
        <taxon>Pseudomonadota</taxon>
        <taxon>Alphaproteobacteria</taxon>
        <taxon>Sphingomonadales</taxon>
        <taxon>Sphingomonadaceae</taxon>
        <taxon>Stakelama</taxon>
    </lineage>
</organism>
<dbReference type="CDD" id="cd06170">
    <property type="entry name" value="LuxR_C_like"/>
    <property type="match status" value="1"/>
</dbReference>
<dbReference type="PANTHER" id="PTHR44688:SF16">
    <property type="entry name" value="DNA-BINDING TRANSCRIPTIONAL ACTIVATOR DEVR_DOSR"/>
    <property type="match status" value="1"/>
</dbReference>
<dbReference type="SMART" id="SM00421">
    <property type="entry name" value="HTH_LUXR"/>
    <property type="match status" value="1"/>
</dbReference>
<dbReference type="GO" id="GO:0006355">
    <property type="term" value="P:regulation of DNA-templated transcription"/>
    <property type="evidence" value="ECO:0007669"/>
    <property type="project" value="InterPro"/>
</dbReference>
<evidence type="ECO:0000313" key="5">
    <source>
        <dbReference type="EMBL" id="QIG81068.1"/>
    </source>
</evidence>
<accession>A0A6G6Y8M7</accession>
<gene>
    <name evidence="5" type="ORF">G5C33_15615</name>
</gene>
<evidence type="ECO:0000313" key="6">
    <source>
        <dbReference type="Proteomes" id="UP000501568"/>
    </source>
</evidence>
<protein>
    <submittedName>
        <fullName evidence="5">Helix-turn-helix transcriptional regulator</fullName>
    </submittedName>
</protein>
<evidence type="ECO:0000259" key="4">
    <source>
        <dbReference type="PROSITE" id="PS50043"/>
    </source>
</evidence>
<dbReference type="AlphaFoldDB" id="A0A6G6Y8M7"/>
<dbReference type="InterPro" id="IPR016032">
    <property type="entry name" value="Sig_transdc_resp-reg_C-effctor"/>
</dbReference>
<dbReference type="KEGG" id="spzr:G5C33_15615"/>
<reference evidence="5 6" key="1">
    <citation type="submission" date="2020-02" db="EMBL/GenBank/DDBJ databases">
        <authorList>
            <person name="Zheng R.K."/>
            <person name="Sun C.M."/>
        </authorList>
    </citation>
    <scope>NUCLEOTIDE SEQUENCE [LARGE SCALE GENOMIC DNA]</scope>
    <source>
        <strain evidence="6">zrk23</strain>
    </source>
</reference>
<evidence type="ECO:0000256" key="3">
    <source>
        <dbReference type="ARBA" id="ARBA00023163"/>
    </source>
</evidence>
<evidence type="ECO:0000256" key="1">
    <source>
        <dbReference type="ARBA" id="ARBA00023015"/>
    </source>
</evidence>
<dbReference type="EMBL" id="CP049109">
    <property type="protein sequence ID" value="QIG81068.1"/>
    <property type="molecule type" value="Genomic_DNA"/>
</dbReference>
<evidence type="ECO:0000256" key="2">
    <source>
        <dbReference type="ARBA" id="ARBA00023125"/>
    </source>
</evidence>
<dbReference type="GO" id="GO:0003677">
    <property type="term" value="F:DNA binding"/>
    <property type="evidence" value="ECO:0007669"/>
    <property type="project" value="UniProtKB-KW"/>
</dbReference>
<dbReference type="PROSITE" id="PS50043">
    <property type="entry name" value="HTH_LUXR_2"/>
    <property type="match status" value="1"/>
</dbReference>
<dbReference type="SUPFAM" id="SSF46894">
    <property type="entry name" value="C-terminal effector domain of the bipartite response regulators"/>
    <property type="match status" value="1"/>
</dbReference>
<dbReference type="Gene3D" id="1.10.10.10">
    <property type="entry name" value="Winged helix-like DNA-binding domain superfamily/Winged helix DNA-binding domain"/>
    <property type="match status" value="1"/>
</dbReference>
<dbReference type="InterPro" id="IPR036388">
    <property type="entry name" value="WH-like_DNA-bd_sf"/>
</dbReference>
<feature type="domain" description="HTH luxR-type" evidence="4">
    <location>
        <begin position="175"/>
        <end position="240"/>
    </location>
</feature>
<proteinExistence type="predicted"/>